<reference evidence="10" key="1">
    <citation type="submission" date="2023-03" db="UniProtKB">
        <authorList>
            <consortium name="EnsemblPlants"/>
        </authorList>
    </citation>
    <scope>IDENTIFICATION</scope>
</reference>
<dbReference type="InterPro" id="IPR045249">
    <property type="entry name" value="HARBI1-like"/>
</dbReference>
<evidence type="ECO:0000256" key="3">
    <source>
        <dbReference type="ARBA" id="ARBA00006958"/>
    </source>
</evidence>
<evidence type="ECO:0008006" key="11">
    <source>
        <dbReference type="Google" id="ProtNLM"/>
    </source>
</evidence>
<name>A0A9I9ECF6_CUCME</name>
<dbReference type="GO" id="GO:0046872">
    <property type="term" value="F:metal ion binding"/>
    <property type="evidence" value="ECO:0007669"/>
    <property type="project" value="UniProtKB-KW"/>
</dbReference>
<dbReference type="InterPro" id="IPR027806">
    <property type="entry name" value="HARBI1_dom"/>
</dbReference>
<dbReference type="Pfam" id="PF26138">
    <property type="entry name" value="DUF8040"/>
    <property type="match status" value="1"/>
</dbReference>
<comment type="cofactor">
    <cofactor evidence="1">
        <name>a divalent metal cation</name>
        <dbReference type="ChEBI" id="CHEBI:60240"/>
    </cofactor>
</comment>
<evidence type="ECO:0000313" key="10">
    <source>
        <dbReference type="EnsemblPlants" id="MELO3C031832.2.1"/>
    </source>
</evidence>
<dbReference type="PANTHER" id="PTHR22930:SF293">
    <property type="entry name" value="PROTEIN ALP1-LIKE"/>
    <property type="match status" value="1"/>
</dbReference>
<sequence length="342" mass="39467">MGFIYRRGAFVASEILTWIRRLGSNFSLDMHINATRHTVLWQSVRVEHGREMIHESDLVCRQSTYMDRRTFAILCHMPRTVDGLCSTEIVDVEEMVSMFLHILVHDVKNCVIQREFVQSGETVSRHFNLVLLVVRRLHNKLIKKPVSITNNCTDQRWKCFENCLGALDGTYNKVNIPAADRPTFRTRKGKITTNVLGVCNIKGDLRRIRSRLADSTGCPCTTQRIASAKGGQRYRLQEWRGAGNAPTTAKEYFNMKHSSARNLIERAFGLLKGHWEILRAKLYYPLQVQCRIILACCLLHNLINKEMPNCDDIEDFDEEESAYATTNAREHIQYIETTNEWS</sequence>
<dbReference type="GO" id="GO:0016787">
    <property type="term" value="F:hydrolase activity"/>
    <property type="evidence" value="ECO:0007669"/>
    <property type="project" value="UniProtKB-KW"/>
</dbReference>
<evidence type="ECO:0000259" key="9">
    <source>
        <dbReference type="Pfam" id="PF26138"/>
    </source>
</evidence>
<evidence type="ECO:0000259" key="8">
    <source>
        <dbReference type="Pfam" id="PF13359"/>
    </source>
</evidence>
<keyword evidence="5" id="KW-0479">Metal-binding</keyword>
<comment type="similarity">
    <text evidence="3">Belongs to the HARBI1 family.</text>
</comment>
<dbReference type="Gramene" id="MELO3C031832.2.1">
    <property type="protein sequence ID" value="MELO3C031832.2.1"/>
    <property type="gene ID" value="MELO3C031832.2"/>
</dbReference>
<keyword evidence="4" id="KW-0540">Nuclease</keyword>
<evidence type="ECO:0000256" key="4">
    <source>
        <dbReference type="ARBA" id="ARBA00022722"/>
    </source>
</evidence>
<organism evidence="10">
    <name type="scientific">Cucumis melo</name>
    <name type="common">Muskmelon</name>
    <dbReference type="NCBI Taxonomy" id="3656"/>
    <lineage>
        <taxon>Eukaryota</taxon>
        <taxon>Viridiplantae</taxon>
        <taxon>Streptophyta</taxon>
        <taxon>Embryophyta</taxon>
        <taxon>Tracheophyta</taxon>
        <taxon>Spermatophyta</taxon>
        <taxon>Magnoliopsida</taxon>
        <taxon>eudicotyledons</taxon>
        <taxon>Gunneridae</taxon>
        <taxon>Pentapetalae</taxon>
        <taxon>rosids</taxon>
        <taxon>fabids</taxon>
        <taxon>Cucurbitales</taxon>
        <taxon>Cucurbitaceae</taxon>
        <taxon>Benincaseae</taxon>
        <taxon>Cucumis</taxon>
    </lineage>
</organism>
<dbReference type="EnsemblPlants" id="MELO3C031832.2.1">
    <property type="protein sequence ID" value="MELO3C031832.2.1"/>
    <property type="gene ID" value="MELO3C031832.2"/>
</dbReference>
<feature type="domain" description="DDE Tnp4" evidence="8">
    <location>
        <begin position="167"/>
        <end position="301"/>
    </location>
</feature>
<accession>A0A9I9ECF6</accession>
<keyword evidence="7" id="KW-0539">Nucleus</keyword>
<comment type="subcellular location">
    <subcellularLocation>
        <location evidence="2">Nucleus</location>
    </subcellularLocation>
</comment>
<keyword evidence="6" id="KW-0378">Hydrolase</keyword>
<protein>
    <recommendedName>
        <fullName evidence="11">Retrotransposon protein</fullName>
    </recommendedName>
</protein>
<dbReference type="PANTHER" id="PTHR22930">
    <property type="match status" value="1"/>
</dbReference>
<proteinExistence type="inferred from homology"/>
<dbReference type="AlphaFoldDB" id="A0A9I9ECF6"/>
<evidence type="ECO:0000256" key="1">
    <source>
        <dbReference type="ARBA" id="ARBA00001968"/>
    </source>
</evidence>
<evidence type="ECO:0000256" key="2">
    <source>
        <dbReference type="ARBA" id="ARBA00004123"/>
    </source>
</evidence>
<dbReference type="InterPro" id="IPR058353">
    <property type="entry name" value="DUF8040"/>
</dbReference>
<evidence type="ECO:0000256" key="6">
    <source>
        <dbReference type="ARBA" id="ARBA00022801"/>
    </source>
</evidence>
<feature type="domain" description="DUF8040" evidence="9">
    <location>
        <begin position="50"/>
        <end position="134"/>
    </location>
</feature>
<dbReference type="GO" id="GO:0005634">
    <property type="term" value="C:nucleus"/>
    <property type="evidence" value="ECO:0007669"/>
    <property type="project" value="UniProtKB-SubCell"/>
</dbReference>
<evidence type="ECO:0000256" key="7">
    <source>
        <dbReference type="ARBA" id="ARBA00023242"/>
    </source>
</evidence>
<dbReference type="GO" id="GO:0004518">
    <property type="term" value="F:nuclease activity"/>
    <property type="evidence" value="ECO:0007669"/>
    <property type="project" value="UniProtKB-KW"/>
</dbReference>
<dbReference type="Pfam" id="PF13359">
    <property type="entry name" value="DDE_Tnp_4"/>
    <property type="match status" value="1"/>
</dbReference>
<evidence type="ECO:0000256" key="5">
    <source>
        <dbReference type="ARBA" id="ARBA00022723"/>
    </source>
</evidence>